<keyword evidence="8" id="KW-1185">Reference proteome</keyword>
<dbReference type="OrthoDB" id="9787585at2"/>
<dbReference type="GO" id="GO:0005829">
    <property type="term" value="C:cytosol"/>
    <property type="evidence" value="ECO:0007669"/>
    <property type="project" value="TreeGrafter"/>
</dbReference>
<evidence type="ECO:0000259" key="6">
    <source>
        <dbReference type="PROSITE" id="PS51198"/>
    </source>
</evidence>
<protein>
    <recommendedName>
        <fullName evidence="6">UvrD-like helicase ATP-binding domain-containing protein</fullName>
    </recommendedName>
</protein>
<dbReference type="Proteomes" id="UP000036106">
    <property type="component" value="Chromosome"/>
</dbReference>
<name>A0A0H4QKT2_9LACO</name>
<accession>A0A0H4QKT2</accession>
<dbReference type="KEGG" id="lgn:ABM34_07070"/>
<gene>
    <name evidence="7" type="ORF">ABM34_07070</name>
</gene>
<reference evidence="8" key="1">
    <citation type="submission" date="2015-07" db="EMBL/GenBank/DDBJ databases">
        <title>Lactobacillus ginsenosidimutans/EMML 3141/ whole genome sequencing.</title>
        <authorList>
            <person name="Kim M.K."/>
            <person name="Im W.-T."/>
            <person name="Srinivasan S."/>
            <person name="Lee J.-J."/>
        </authorList>
    </citation>
    <scope>NUCLEOTIDE SEQUENCE [LARGE SCALE GENOMIC DNA]</scope>
    <source>
        <strain evidence="8">EMML 3041</strain>
    </source>
</reference>
<dbReference type="InterPro" id="IPR027417">
    <property type="entry name" value="P-loop_NTPase"/>
</dbReference>
<dbReference type="GO" id="GO:0005524">
    <property type="term" value="F:ATP binding"/>
    <property type="evidence" value="ECO:0007669"/>
    <property type="project" value="UniProtKB-UniRule"/>
</dbReference>
<sequence length="692" mass="78186">MDKTFNAEQTHLTKVYTQLQTTLEQLNTALSKNKDTAVDFKKNSGKRVALNFDSYADNLDTFAAMESMNKEIDAFNTKQSNMEEMKARIIRLLPSAYFARIDLLYPDEQASIPFYIGPAGFSPDADNPVVLDWRSPLADLYYNNRLGETSYSANNMDIPVTVDKRRQFLVHEDVLENVFDSDVAIQDPLLVKTLQQNKGNQMSSITATIQREQNVIIRDTSSQALLVNGIAGSGKTSVVLQRIAYLLYRYRENLISEDVLLLTPNKLFTNYINRVLPSLGETSPQQMTFSQLLDQFIDIDIAFDEPSSHLSKLSEKLPNFELSKNDFRNLKLNGNMIFSKTRIKSLFDQTPKTMTLQKRITALTSVLEEKINQGIAKASTSKQAQSDLTALSDAQQEKIFGKLITPNSDEETQRATKKMLEFKYRKVLKVINLKKWVNISNILQEMLESDQLNKLDYAFTRLITLDLARKNLRFVMIDEIQDYTLEQIYFLIKAFPKAQWTLVGDEFQSITDVEHPLTFDGLKNLFEENNVSVTQRNLFTSYRSSGEITAQFVKYGSAKLPELIHTVQEGGEKPVFAEAKTIEELAGNISQQISDLSSDELSAIITDSDSEAQDIIGQVGLDTLVLPSKKEKLPDSGVVVLPLSLAKGLEFDNVIVTNVNSEYYRGNFGNNRLYTAFSRGSKRLFVNSLGEA</sequence>
<evidence type="ECO:0000256" key="3">
    <source>
        <dbReference type="ARBA" id="ARBA00022806"/>
    </source>
</evidence>
<dbReference type="AlphaFoldDB" id="A0A0H4QKT2"/>
<feature type="domain" description="UvrD-like helicase ATP-binding" evidence="6">
    <location>
        <begin position="208"/>
        <end position="545"/>
    </location>
</feature>
<dbReference type="EMBL" id="CP012034">
    <property type="protein sequence ID" value="AKP67323.1"/>
    <property type="molecule type" value="Genomic_DNA"/>
</dbReference>
<dbReference type="Gene3D" id="3.40.50.300">
    <property type="entry name" value="P-loop containing nucleotide triphosphate hydrolases"/>
    <property type="match status" value="2"/>
</dbReference>
<dbReference type="PROSITE" id="PS51198">
    <property type="entry name" value="UVRD_HELICASE_ATP_BIND"/>
    <property type="match status" value="1"/>
</dbReference>
<keyword evidence="2 5" id="KW-0378">Hydrolase</keyword>
<keyword evidence="4 5" id="KW-0067">ATP-binding</keyword>
<dbReference type="GO" id="GO:0043138">
    <property type="term" value="F:3'-5' DNA helicase activity"/>
    <property type="evidence" value="ECO:0007669"/>
    <property type="project" value="TreeGrafter"/>
</dbReference>
<feature type="binding site" evidence="5">
    <location>
        <begin position="229"/>
        <end position="236"/>
    </location>
    <ligand>
        <name>ATP</name>
        <dbReference type="ChEBI" id="CHEBI:30616"/>
    </ligand>
</feature>
<dbReference type="RefSeq" id="WP_048704564.1">
    <property type="nucleotide sequence ID" value="NZ_CP012034.1"/>
</dbReference>
<dbReference type="STRING" id="1007676.ABM34_07070"/>
<keyword evidence="3 5" id="KW-0347">Helicase</keyword>
<dbReference type="PATRIC" id="fig|1007676.4.peg.1418"/>
<dbReference type="InterPro" id="IPR000212">
    <property type="entry name" value="DNA_helicase_UvrD/REP"/>
</dbReference>
<evidence type="ECO:0000256" key="1">
    <source>
        <dbReference type="ARBA" id="ARBA00022741"/>
    </source>
</evidence>
<evidence type="ECO:0000313" key="8">
    <source>
        <dbReference type="Proteomes" id="UP000036106"/>
    </source>
</evidence>
<dbReference type="GO" id="GO:0000725">
    <property type="term" value="P:recombinational repair"/>
    <property type="evidence" value="ECO:0007669"/>
    <property type="project" value="TreeGrafter"/>
</dbReference>
<dbReference type="InterPro" id="IPR014016">
    <property type="entry name" value="UvrD-like_ATP-bd"/>
</dbReference>
<evidence type="ECO:0000256" key="5">
    <source>
        <dbReference type="PROSITE-ProRule" id="PRU00560"/>
    </source>
</evidence>
<proteinExistence type="predicted"/>
<organism evidence="7 8">
    <name type="scientific">Companilactobacillus ginsenosidimutans</name>
    <dbReference type="NCBI Taxonomy" id="1007676"/>
    <lineage>
        <taxon>Bacteria</taxon>
        <taxon>Bacillati</taxon>
        <taxon>Bacillota</taxon>
        <taxon>Bacilli</taxon>
        <taxon>Lactobacillales</taxon>
        <taxon>Lactobacillaceae</taxon>
        <taxon>Companilactobacillus</taxon>
    </lineage>
</organism>
<dbReference type="Pfam" id="PF00580">
    <property type="entry name" value="UvrD-helicase"/>
    <property type="match status" value="1"/>
</dbReference>
<dbReference type="GO" id="GO:0003677">
    <property type="term" value="F:DNA binding"/>
    <property type="evidence" value="ECO:0007669"/>
    <property type="project" value="InterPro"/>
</dbReference>
<dbReference type="SUPFAM" id="SSF52540">
    <property type="entry name" value="P-loop containing nucleoside triphosphate hydrolases"/>
    <property type="match status" value="1"/>
</dbReference>
<keyword evidence="1 5" id="KW-0547">Nucleotide-binding</keyword>
<evidence type="ECO:0000313" key="7">
    <source>
        <dbReference type="EMBL" id="AKP67323.1"/>
    </source>
</evidence>
<evidence type="ECO:0000256" key="2">
    <source>
        <dbReference type="ARBA" id="ARBA00022801"/>
    </source>
</evidence>
<dbReference type="PANTHER" id="PTHR11070:SF17">
    <property type="entry name" value="DNA HELICASE IV"/>
    <property type="match status" value="1"/>
</dbReference>
<dbReference type="PANTHER" id="PTHR11070">
    <property type="entry name" value="UVRD / RECB / PCRA DNA HELICASE FAMILY MEMBER"/>
    <property type="match status" value="1"/>
</dbReference>
<dbReference type="GO" id="GO:0016787">
    <property type="term" value="F:hydrolase activity"/>
    <property type="evidence" value="ECO:0007669"/>
    <property type="project" value="UniProtKB-UniRule"/>
</dbReference>
<evidence type="ECO:0000256" key="4">
    <source>
        <dbReference type="ARBA" id="ARBA00022840"/>
    </source>
</evidence>